<evidence type="ECO:0000256" key="1">
    <source>
        <dbReference type="ARBA" id="ARBA00023004"/>
    </source>
</evidence>
<dbReference type="Pfam" id="PF04412">
    <property type="entry name" value="AcnX"/>
    <property type="match status" value="1"/>
</dbReference>
<protein>
    <recommendedName>
        <fullName evidence="3">Phosphomevalonate dehydratase large subunit-like domain-containing protein</fullName>
    </recommendedName>
</protein>
<dbReference type="AlphaFoldDB" id="X1TE52"/>
<evidence type="ECO:0000256" key="2">
    <source>
        <dbReference type="ARBA" id="ARBA00023239"/>
    </source>
</evidence>
<dbReference type="PANTHER" id="PTHR36577:SF3">
    <property type="entry name" value="DUF521 DOMAIN PROTEIN (AFU_ORTHOLOGUE AFUA_6G00490)"/>
    <property type="match status" value="1"/>
</dbReference>
<sequence length="144" mass="15358">DYGALGYYIGGKTGSKNVVINGLPKTLTLEQFRYLASPMPVSGATNICHVVGVTPEARTLDEALGGGKPEEVITVGRDQIKEAVNKLTTAHGNKVDLVKFGCPHCSIIELRKIVSLLAGKKVHPNVRLFVATAKQIYVLAEAMG</sequence>
<proteinExistence type="predicted"/>
<reference evidence="4" key="1">
    <citation type="journal article" date="2014" name="Front. Microbiol.">
        <title>High frequency of phylogenetically diverse reductive dehalogenase-homologous genes in deep subseafloor sedimentary metagenomes.</title>
        <authorList>
            <person name="Kawai M."/>
            <person name="Futagami T."/>
            <person name="Toyoda A."/>
            <person name="Takaki Y."/>
            <person name="Nishi S."/>
            <person name="Hori S."/>
            <person name="Arai W."/>
            <person name="Tsubouchi T."/>
            <person name="Morono Y."/>
            <person name="Uchiyama I."/>
            <person name="Ito T."/>
            <person name="Fujiyama A."/>
            <person name="Inagaki F."/>
            <person name="Takami H."/>
        </authorList>
    </citation>
    <scope>NUCLEOTIDE SEQUENCE</scope>
    <source>
        <strain evidence="4">Expedition CK06-06</strain>
    </source>
</reference>
<evidence type="ECO:0000259" key="3">
    <source>
        <dbReference type="Pfam" id="PF04412"/>
    </source>
</evidence>
<organism evidence="4">
    <name type="scientific">marine sediment metagenome</name>
    <dbReference type="NCBI Taxonomy" id="412755"/>
    <lineage>
        <taxon>unclassified sequences</taxon>
        <taxon>metagenomes</taxon>
        <taxon>ecological metagenomes</taxon>
    </lineage>
</organism>
<gene>
    <name evidence="4" type="ORF">S12H4_53571</name>
</gene>
<dbReference type="PANTHER" id="PTHR36577">
    <property type="entry name" value="DUF521 DOMAIN PROTEIN (AFU_ORTHOLOGUE AFUA_6G00490)"/>
    <property type="match status" value="1"/>
</dbReference>
<feature type="domain" description="Phosphomevalonate dehydratase large subunit-like" evidence="3">
    <location>
        <begin position="1"/>
        <end position="144"/>
    </location>
</feature>
<comment type="caution">
    <text evidence="4">The sequence shown here is derived from an EMBL/GenBank/DDBJ whole genome shotgun (WGS) entry which is preliminary data.</text>
</comment>
<keyword evidence="2" id="KW-0456">Lyase</keyword>
<keyword evidence="1" id="KW-0408">Iron</keyword>
<name>X1TE52_9ZZZZ</name>
<dbReference type="EMBL" id="BARW01034127">
    <property type="protein sequence ID" value="GAJ03573.1"/>
    <property type="molecule type" value="Genomic_DNA"/>
</dbReference>
<dbReference type="GO" id="GO:0016829">
    <property type="term" value="F:lyase activity"/>
    <property type="evidence" value="ECO:0007669"/>
    <property type="project" value="UniProtKB-KW"/>
</dbReference>
<evidence type="ECO:0000313" key="4">
    <source>
        <dbReference type="EMBL" id="GAJ03573.1"/>
    </source>
</evidence>
<feature type="non-terminal residue" evidence="4">
    <location>
        <position position="1"/>
    </location>
</feature>
<dbReference type="InterPro" id="IPR007506">
    <property type="entry name" value="PMDh-L-like_dom"/>
</dbReference>
<accession>X1TE52</accession>